<dbReference type="RefSeq" id="WP_118025621.1">
    <property type="nucleotide sequence ID" value="NZ_JBGLBX010000001.1"/>
</dbReference>
<dbReference type="GO" id="GO:0006813">
    <property type="term" value="P:potassium ion transport"/>
    <property type="evidence" value="ECO:0007669"/>
    <property type="project" value="InterPro"/>
</dbReference>
<dbReference type="Proteomes" id="UP000284598">
    <property type="component" value="Unassembled WGS sequence"/>
</dbReference>
<evidence type="ECO:0000313" key="2">
    <source>
        <dbReference type="EMBL" id="RHA53293.1"/>
    </source>
</evidence>
<dbReference type="Gene3D" id="3.30.70.1450">
    <property type="entry name" value="Regulator of K+ conductance, C-terminal domain"/>
    <property type="match status" value="1"/>
</dbReference>
<dbReference type="PROSITE" id="PS51202">
    <property type="entry name" value="RCK_C"/>
    <property type="match status" value="1"/>
</dbReference>
<dbReference type="AlphaFoldDB" id="A0A413RXN3"/>
<dbReference type="EMBL" id="QSFO01000011">
    <property type="protein sequence ID" value="RHA53293.1"/>
    <property type="molecule type" value="Genomic_DNA"/>
</dbReference>
<comment type="caution">
    <text evidence="2">The sequence shown here is derived from an EMBL/GenBank/DDBJ whole genome shotgun (WGS) entry which is preliminary data.</text>
</comment>
<proteinExistence type="predicted"/>
<evidence type="ECO:0000313" key="3">
    <source>
        <dbReference type="Proteomes" id="UP000284598"/>
    </source>
</evidence>
<evidence type="ECO:0000259" key="1">
    <source>
        <dbReference type="PROSITE" id="PS51202"/>
    </source>
</evidence>
<organism evidence="2 3">
    <name type="scientific">Eubacterium ventriosum</name>
    <dbReference type="NCBI Taxonomy" id="39496"/>
    <lineage>
        <taxon>Bacteria</taxon>
        <taxon>Bacillati</taxon>
        <taxon>Bacillota</taxon>
        <taxon>Clostridia</taxon>
        <taxon>Eubacteriales</taxon>
        <taxon>Eubacteriaceae</taxon>
        <taxon>Eubacterium</taxon>
    </lineage>
</organism>
<dbReference type="GO" id="GO:0008324">
    <property type="term" value="F:monoatomic cation transmembrane transporter activity"/>
    <property type="evidence" value="ECO:0007669"/>
    <property type="project" value="InterPro"/>
</dbReference>
<accession>A0A413RXN3</accession>
<protein>
    <recommendedName>
        <fullName evidence="1">RCK C-terminal domain-containing protein</fullName>
    </recommendedName>
</protein>
<dbReference type="InterPro" id="IPR036721">
    <property type="entry name" value="RCK_C_sf"/>
</dbReference>
<sequence>MLSVSSYETSGRENLKEIQISKKHKWCNKKIQELNLPTNVLIALVKRGSENLIPDGSTTILENDIIVLYK</sequence>
<feature type="domain" description="RCK C-terminal" evidence="1">
    <location>
        <begin position="2"/>
        <end position="70"/>
    </location>
</feature>
<dbReference type="InterPro" id="IPR006037">
    <property type="entry name" value="RCK_C"/>
</dbReference>
<gene>
    <name evidence="2" type="ORF">DW929_09510</name>
</gene>
<name>A0A413RXN3_9FIRM</name>
<reference evidence="2 3" key="1">
    <citation type="submission" date="2018-08" db="EMBL/GenBank/DDBJ databases">
        <title>A genome reference for cultivated species of the human gut microbiota.</title>
        <authorList>
            <person name="Zou Y."/>
            <person name="Xue W."/>
            <person name="Luo G."/>
        </authorList>
    </citation>
    <scope>NUCLEOTIDE SEQUENCE [LARGE SCALE GENOMIC DNA]</scope>
    <source>
        <strain evidence="2 3">AM43-2</strain>
    </source>
</reference>
<dbReference type="SUPFAM" id="SSF116726">
    <property type="entry name" value="TrkA C-terminal domain-like"/>
    <property type="match status" value="1"/>
</dbReference>
<dbReference type="Pfam" id="PF02080">
    <property type="entry name" value="TrkA_C"/>
    <property type="match status" value="1"/>
</dbReference>